<reference evidence="1 2" key="1">
    <citation type="submission" date="2021-06" db="EMBL/GenBank/DDBJ databases">
        <title>Caerostris extrusa draft genome.</title>
        <authorList>
            <person name="Kono N."/>
            <person name="Arakawa K."/>
        </authorList>
    </citation>
    <scope>NUCLEOTIDE SEQUENCE [LARGE SCALE GENOMIC DNA]</scope>
</reference>
<dbReference type="EMBL" id="BPLR01001545">
    <property type="protein sequence ID" value="GIZ03053.1"/>
    <property type="molecule type" value="Genomic_DNA"/>
</dbReference>
<protein>
    <submittedName>
        <fullName evidence="1">Uncharacterized protein</fullName>
    </submittedName>
</protein>
<sequence length="98" mass="11279">MEGYQKRGFAKWKGEQPSIDDTRSQLEVFVHVRISRMEIFGRDWLIELVELQKKKFTKEGSKSCIKARLRLSCKNSHSHKALLLFLLGDPVGVCAVCK</sequence>
<dbReference type="Proteomes" id="UP001054945">
    <property type="component" value="Unassembled WGS sequence"/>
</dbReference>
<dbReference type="AlphaFoldDB" id="A0AAV4Y7R3"/>
<organism evidence="1 2">
    <name type="scientific">Caerostris extrusa</name>
    <name type="common">Bark spider</name>
    <name type="synonym">Caerostris bankana</name>
    <dbReference type="NCBI Taxonomy" id="172846"/>
    <lineage>
        <taxon>Eukaryota</taxon>
        <taxon>Metazoa</taxon>
        <taxon>Ecdysozoa</taxon>
        <taxon>Arthropoda</taxon>
        <taxon>Chelicerata</taxon>
        <taxon>Arachnida</taxon>
        <taxon>Araneae</taxon>
        <taxon>Araneomorphae</taxon>
        <taxon>Entelegynae</taxon>
        <taxon>Araneoidea</taxon>
        <taxon>Araneidae</taxon>
        <taxon>Caerostris</taxon>
    </lineage>
</organism>
<evidence type="ECO:0000313" key="1">
    <source>
        <dbReference type="EMBL" id="GIZ03053.1"/>
    </source>
</evidence>
<keyword evidence="2" id="KW-1185">Reference proteome</keyword>
<evidence type="ECO:0000313" key="2">
    <source>
        <dbReference type="Proteomes" id="UP001054945"/>
    </source>
</evidence>
<proteinExistence type="predicted"/>
<gene>
    <name evidence="1" type="ORF">CEXT_794461</name>
</gene>
<accession>A0AAV4Y7R3</accession>
<comment type="caution">
    <text evidence="1">The sequence shown here is derived from an EMBL/GenBank/DDBJ whole genome shotgun (WGS) entry which is preliminary data.</text>
</comment>
<name>A0AAV4Y7R3_CAEEX</name>